<comment type="similarity">
    <text evidence="2 6">Belongs to the ABC-3 integral membrane protein family.</text>
</comment>
<organism evidence="8 9">
    <name type="scientific">Tengunoibacter tsumagoiensis</name>
    <dbReference type="NCBI Taxonomy" id="2014871"/>
    <lineage>
        <taxon>Bacteria</taxon>
        <taxon>Bacillati</taxon>
        <taxon>Chloroflexota</taxon>
        <taxon>Ktedonobacteria</taxon>
        <taxon>Ktedonobacterales</taxon>
        <taxon>Dictyobacteraceae</taxon>
        <taxon>Tengunoibacter</taxon>
    </lineage>
</organism>
<gene>
    <name evidence="8" type="ORF">KTT_60590</name>
</gene>
<reference evidence="9" key="1">
    <citation type="submission" date="2018-12" db="EMBL/GenBank/DDBJ databases">
        <title>Tengunoibacter tsumagoiensis gen. nov., sp. nov., Dictyobacter kobayashii sp. nov., D. alpinus sp. nov., and D. joshuensis sp. nov. and description of Dictyobacteraceae fam. nov. within the order Ktedonobacterales isolated from Tengu-no-mugimeshi.</title>
        <authorList>
            <person name="Wang C.M."/>
            <person name="Zheng Y."/>
            <person name="Sakai Y."/>
            <person name="Toyoda A."/>
            <person name="Minakuchi Y."/>
            <person name="Abe K."/>
            <person name="Yokota A."/>
            <person name="Yabe S."/>
        </authorList>
    </citation>
    <scope>NUCLEOTIDE SEQUENCE [LARGE SCALE GENOMIC DNA]</scope>
    <source>
        <strain evidence="9">Uno3</strain>
    </source>
</reference>
<dbReference type="Pfam" id="PF00950">
    <property type="entry name" value="ABC-3"/>
    <property type="match status" value="1"/>
</dbReference>
<dbReference type="GO" id="GO:0043190">
    <property type="term" value="C:ATP-binding cassette (ABC) transporter complex"/>
    <property type="evidence" value="ECO:0007669"/>
    <property type="project" value="InterPro"/>
</dbReference>
<evidence type="ECO:0000256" key="6">
    <source>
        <dbReference type="RuleBase" id="RU003943"/>
    </source>
</evidence>
<sequence length="295" mass="31285">MWNLFQQEFVQNAFIGGGIVAVVAGLMGYFVVLRAQSFATEALTDIGFAGATAGALLGLSSLVGMLLLTFLSALGMGALGDRLRGRDVEIGMVLSFALGLGVLFLTLYAQSSASHSSAGMNILFGSILAVTRADLWISLICSCLILLILACLFRPLLFASIDPVVAETRGVPVRLLSIIFLVLLAITTAESVLVIGVLLVFALLVAPAATAIYITHRPRTTLLVSVCLSLFFTWGGLILTFMGTGRQLPAGFYIATLSACSYFVAVVIRRFRAPHRAVASSHCNDCADQNLSKLC</sequence>
<dbReference type="RefSeq" id="WP_126583573.1">
    <property type="nucleotide sequence ID" value="NZ_BIFR01000002.1"/>
</dbReference>
<feature type="transmembrane region" description="Helical" evidence="7">
    <location>
        <begin position="195"/>
        <end position="215"/>
    </location>
</feature>
<evidence type="ECO:0000313" key="8">
    <source>
        <dbReference type="EMBL" id="GCE16200.1"/>
    </source>
</evidence>
<dbReference type="PANTHER" id="PTHR30477">
    <property type="entry name" value="ABC-TRANSPORTER METAL-BINDING PROTEIN"/>
    <property type="match status" value="1"/>
</dbReference>
<comment type="caution">
    <text evidence="8">The sequence shown here is derived from an EMBL/GenBank/DDBJ whole genome shotgun (WGS) entry which is preliminary data.</text>
</comment>
<name>A0A402AAQ1_9CHLR</name>
<keyword evidence="4 7" id="KW-1133">Transmembrane helix</keyword>
<feature type="transmembrane region" description="Helical" evidence="7">
    <location>
        <begin position="250"/>
        <end position="268"/>
    </location>
</feature>
<dbReference type="InterPro" id="IPR001626">
    <property type="entry name" value="ABC_TroCD"/>
</dbReference>
<feature type="transmembrane region" description="Helical" evidence="7">
    <location>
        <begin position="12"/>
        <end position="33"/>
    </location>
</feature>
<keyword evidence="9" id="KW-1185">Reference proteome</keyword>
<keyword evidence="3 6" id="KW-0812">Transmembrane</keyword>
<feature type="transmembrane region" description="Helical" evidence="7">
    <location>
        <begin position="171"/>
        <end position="189"/>
    </location>
</feature>
<keyword evidence="6" id="KW-0813">Transport</keyword>
<evidence type="ECO:0000256" key="4">
    <source>
        <dbReference type="ARBA" id="ARBA00022989"/>
    </source>
</evidence>
<keyword evidence="5 7" id="KW-0472">Membrane</keyword>
<dbReference type="AlphaFoldDB" id="A0A402AAQ1"/>
<dbReference type="GO" id="GO:0010043">
    <property type="term" value="P:response to zinc ion"/>
    <property type="evidence" value="ECO:0007669"/>
    <property type="project" value="TreeGrafter"/>
</dbReference>
<evidence type="ECO:0000256" key="7">
    <source>
        <dbReference type="SAM" id="Phobius"/>
    </source>
</evidence>
<dbReference type="GO" id="GO:0055085">
    <property type="term" value="P:transmembrane transport"/>
    <property type="evidence" value="ECO:0007669"/>
    <property type="project" value="InterPro"/>
</dbReference>
<evidence type="ECO:0000256" key="3">
    <source>
        <dbReference type="ARBA" id="ARBA00022692"/>
    </source>
</evidence>
<dbReference type="Proteomes" id="UP000287352">
    <property type="component" value="Unassembled WGS sequence"/>
</dbReference>
<feature type="transmembrane region" description="Helical" evidence="7">
    <location>
        <begin position="222"/>
        <end position="244"/>
    </location>
</feature>
<evidence type="ECO:0000256" key="5">
    <source>
        <dbReference type="ARBA" id="ARBA00023136"/>
    </source>
</evidence>
<dbReference type="InterPro" id="IPR037294">
    <property type="entry name" value="ABC_BtuC-like"/>
</dbReference>
<dbReference type="SUPFAM" id="SSF81345">
    <property type="entry name" value="ABC transporter involved in vitamin B12 uptake, BtuC"/>
    <property type="match status" value="1"/>
</dbReference>
<dbReference type="Gene3D" id="1.10.3470.10">
    <property type="entry name" value="ABC transporter involved in vitamin B12 uptake, BtuC"/>
    <property type="match status" value="1"/>
</dbReference>
<dbReference type="PANTHER" id="PTHR30477:SF13">
    <property type="entry name" value="IRON TRANSPORT SYSTEM MEMBRANE PROTEIN HI_0360-RELATED"/>
    <property type="match status" value="1"/>
</dbReference>
<feature type="transmembrane region" description="Helical" evidence="7">
    <location>
        <begin position="135"/>
        <end position="159"/>
    </location>
</feature>
<dbReference type="EMBL" id="BIFR01000002">
    <property type="protein sequence ID" value="GCE16200.1"/>
    <property type="molecule type" value="Genomic_DNA"/>
</dbReference>
<evidence type="ECO:0000256" key="1">
    <source>
        <dbReference type="ARBA" id="ARBA00004141"/>
    </source>
</evidence>
<proteinExistence type="inferred from homology"/>
<evidence type="ECO:0000313" key="9">
    <source>
        <dbReference type="Proteomes" id="UP000287352"/>
    </source>
</evidence>
<feature type="transmembrane region" description="Helical" evidence="7">
    <location>
        <begin position="53"/>
        <end position="78"/>
    </location>
</feature>
<protein>
    <submittedName>
        <fullName evidence="8">ABC transporter permease</fullName>
    </submittedName>
</protein>
<evidence type="ECO:0000256" key="2">
    <source>
        <dbReference type="ARBA" id="ARBA00008034"/>
    </source>
</evidence>
<feature type="transmembrane region" description="Helical" evidence="7">
    <location>
        <begin position="90"/>
        <end position="109"/>
    </location>
</feature>
<dbReference type="OrthoDB" id="9798540at2"/>
<comment type="subcellular location">
    <subcellularLocation>
        <location evidence="6">Cell membrane</location>
        <topology evidence="6">Multi-pass membrane protein</topology>
    </subcellularLocation>
    <subcellularLocation>
        <location evidence="1">Membrane</location>
        <topology evidence="1">Multi-pass membrane protein</topology>
    </subcellularLocation>
</comment>
<accession>A0A402AAQ1</accession>